<accession>A0A1H6I395</accession>
<gene>
    <name evidence="17" type="ORF">SAMN05216447_102144</name>
</gene>
<dbReference type="CDD" id="cd04301">
    <property type="entry name" value="NAT_SF"/>
    <property type="match status" value="1"/>
</dbReference>
<dbReference type="InterPro" id="IPR000182">
    <property type="entry name" value="GNAT_dom"/>
</dbReference>
<evidence type="ECO:0000256" key="12">
    <source>
        <dbReference type="ARBA" id="ARBA00023014"/>
    </source>
</evidence>
<evidence type="ECO:0000256" key="1">
    <source>
        <dbReference type="ARBA" id="ARBA00001966"/>
    </source>
</evidence>
<dbReference type="InterPro" id="IPR058240">
    <property type="entry name" value="rSAM_sf"/>
</dbReference>
<dbReference type="InterPro" id="IPR023404">
    <property type="entry name" value="rSAM_horseshoe"/>
</dbReference>
<dbReference type="PANTHER" id="PTHR11135">
    <property type="entry name" value="HISTONE ACETYLTRANSFERASE-RELATED"/>
    <property type="match status" value="1"/>
</dbReference>
<dbReference type="Pfam" id="PF00583">
    <property type="entry name" value="Acetyltransf_1"/>
    <property type="match status" value="1"/>
</dbReference>
<dbReference type="SUPFAM" id="SSF102114">
    <property type="entry name" value="Radical SAM enzymes"/>
    <property type="match status" value="1"/>
</dbReference>
<dbReference type="InterPro" id="IPR039661">
    <property type="entry name" value="ELP3"/>
</dbReference>
<keyword evidence="5" id="KW-0820">tRNA-binding</keyword>
<evidence type="ECO:0000256" key="15">
    <source>
        <dbReference type="ARBA" id="ARBA00047372"/>
    </source>
</evidence>
<keyword evidence="13" id="KW-0012">Acyltransferase</keyword>
<dbReference type="InterPro" id="IPR016181">
    <property type="entry name" value="Acyl_CoA_acyltransferase"/>
</dbReference>
<dbReference type="SFLD" id="SFLDG01086">
    <property type="entry name" value="elongater_protein-like"/>
    <property type="match status" value="1"/>
</dbReference>
<evidence type="ECO:0000313" key="17">
    <source>
        <dbReference type="EMBL" id="SEH43328.1"/>
    </source>
</evidence>
<dbReference type="Gene3D" id="3.40.630.30">
    <property type="match status" value="1"/>
</dbReference>
<comment type="pathway">
    <text evidence="2">tRNA modification.</text>
</comment>
<keyword evidence="7" id="KW-0949">S-adenosyl-L-methionine</keyword>
<evidence type="ECO:0000256" key="11">
    <source>
        <dbReference type="ARBA" id="ARBA00023004"/>
    </source>
</evidence>
<dbReference type="PROSITE" id="PS51186">
    <property type="entry name" value="GNAT"/>
    <property type="match status" value="1"/>
</dbReference>
<evidence type="ECO:0000256" key="5">
    <source>
        <dbReference type="ARBA" id="ARBA00022555"/>
    </source>
</evidence>
<comment type="cofactor">
    <cofactor evidence="1">
        <name>[4Fe-4S] cluster</name>
        <dbReference type="ChEBI" id="CHEBI:49883"/>
    </cofactor>
</comment>
<name>A0A1H6I395_9ACTN</name>
<comment type="caution">
    <text evidence="17">The sequence shown here is derived from an EMBL/GenBank/DDBJ whole genome shotgun (WGS) entry which is preliminary data.</text>
</comment>
<evidence type="ECO:0000256" key="2">
    <source>
        <dbReference type="ARBA" id="ARBA00005217"/>
    </source>
</evidence>
<dbReference type="InterPro" id="IPR007197">
    <property type="entry name" value="rSAM"/>
</dbReference>
<comment type="catalytic activity">
    <reaction evidence="15">
        <text>uridine(34) in tRNA + acetyl-CoA + S-adenosyl-L-methionine + H2O = 5-(carboxymethyl)uridine(34) in tRNA + 5'-deoxyadenosine + L-methionine + CoA + 2 H(+)</text>
        <dbReference type="Rhea" id="RHEA:61020"/>
        <dbReference type="Rhea" id="RHEA-COMP:10407"/>
        <dbReference type="Rhea" id="RHEA-COMP:11727"/>
        <dbReference type="ChEBI" id="CHEBI:15377"/>
        <dbReference type="ChEBI" id="CHEBI:15378"/>
        <dbReference type="ChEBI" id="CHEBI:17319"/>
        <dbReference type="ChEBI" id="CHEBI:57287"/>
        <dbReference type="ChEBI" id="CHEBI:57288"/>
        <dbReference type="ChEBI" id="CHEBI:57844"/>
        <dbReference type="ChEBI" id="CHEBI:59789"/>
        <dbReference type="ChEBI" id="CHEBI:65315"/>
        <dbReference type="ChEBI" id="CHEBI:74882"/>
        <dbReference type="EC" id="2.3.1.311"/>
    </reaction>
    <physiologicalReaction direction="left-to-right" evidence="15">
        <dbReference type="Rhea" id="RHEA:61021"/>
    </physiologicalReaction>
</comment>
<dbReference type="Gene3D" id="3.80.30.20">
    <property type="entry name" value="tm_1862 like domain"/>
    <property type="match status" value="1"/>
</dbReference>
<keyword evidence="10" id="KW-0694">RNA-binding</keyword>
<keyword evidence="9" id="KW-0479">Metal-binding</keyword>
<evidence type="ECO:0000256" key="4">
    <source>
        <dbReference type="ARBA" id="ARBA00022485"/>
    </source>
</evidence>
<dbReference type="InterPro" id="IPR034687">
    <property type="entry name" value="ELP3-like"/>
</dbReference>
<dbReference type="EC" id="2.3.1.311" evidence="14"/>
<keyword evidence="4" id="KW-0004">4Fe-4S</keyword>
<evidence type="ECO:0000256" key="14">
    <source>
        <dbReference type="ARBA" id="ARBA00044771"/>
    </source>
</evidence>
<dbReference type="Pfam" id="PF04055">
    <property type="entry name" value="Radical_SAM"/>
    <property type="match status" value="1"/>
</dbReference>
<sequence length="609" mass="69160">MLDILGRLRALPQGQDALGHEALEAVVRRHNRGIRDNAKHLSKRRILPFYLHVRQNDPDRWASWSIDEELERRLLKTLRMKPRRTASGVATITVITRPQPCSSDCVYCPCDLRMPKSYLSNEPACQRAERSFFDPYLQVTARLRALDQMGHAIDKIELIVLGGTWSDYPRAYQIWFVRELFRALNDWPNVDQDRHERWRLYHDLGISSDQEDLAAFVAGEQAKVDAGQSSYNESFRRLYSQSEPHQRAGDAMAATLDELYAEHARNERAAHRVVGLVIETRPDTVTPQALELFRQLGCTKIQIGIQSTRQEILDANQRATTIAQVKRAFSLIRLYGFKIHSHLMVNLVGATPQEDKRDFQTFVQDAGFLPDEIKLYPCALVAGTRLVGLYRTGAWRPYDEDELLDVLVSDTMATPPYIRISRMIRDIGADDILAGNKKTNLRQMVEGKIERAGLAGKVQDIRFREINQRNIRADDLTMDDYPYETATTREHFLQWVTPQGRIAGFLRLSLPKWEAIQDGQTDVAADELPTGAGEAMIREVHVYGIAAHLGKSDVAAQHRGLGRALVSRAVDIAREAGYARLNVISSVGTREYYRHLGFADAGLYQSVEL</sequence>
<feature type="domain" description="N-acetyltransferase" evidence="16">
    <location>
        <begin position="461"/>
        <end position="609"/>
    </location>
</feature>
<keyword evidence="11" id="KW-0408">Iron</keyword>
<dbReference type="Proteomes" id="UP000199135">
    <property type="component" value="Unassembled WGS sequence"/>
</dbReference>
<dbReference type="SFLD" id="SFLDF00344">
    <property type="entry name" value="ELP3-like"/>
    <property type="match status" value="1"/>
</dbReference>
<dbReference type="Pfam" id="PF16199">
    <property type="entry name" value="Radical_SAM_C"/>
    <property type="match status" value="1"/>
</dbReference>
<dbReference type="SFLD" id="SFLDS00029">
    <property type="entry name" value="Radical_SAM"/>
    <property type="match status" value="1"/>
</dbReference>
<dbReference type="EMBL" id="FNWT01000002">
    <property type="protein sequence ID" value="SEH43328.1"/>
    <property type="molecule type" value="Genomic_DNA"/>
</dbReference>
<evidence type="ECO:0000256" key="6">
    <source>
        <dbReference type="ARBA" id="ARBA00022679"/>
    </source>
</evidence>
<evidence type="ECO:0000256" key="13">
    <source>
        <dbReference type="ARBA" id="ARBA00023315"/>
    </source>
</evidence>
<comment type="similarity">
    <text evidence="3">Belongs to the ELP3 family.</text>
</comment>
<evidence type="ECO:0000259" key="16">
    <source>
        <dbReference type="PROSITE" id="PS51186"/>
    </source>
</evidence>
<dbReference type="SUPFAM" id="SSF55729">
    <property type="entry name" value="Acyl-CoA N-acyltransferases (Nat)"/>
    <property type="match status" value="1"/>
</dbReference>
<evidence type="ECO:0000256" key="3">
    <source>
        <dbReference type="ARBA" id="ARBA00005494"/>
    </source>
</evidence>
<keyword evidence="18" id="KW-1185">Reference proteome</keyword>
<keyword evidence="8" id="KW-0819">tRNA processing</keyword>
<evidence type="ECO:0000313" key="18">
    <source>
        <dbReference type="Proteomes" id="UP000199135"/>
    </source>
</evidence>
<evidence type="ECO:0000256" key="7">
    <source>
        <dbReference type="ARBA" id="ARBA00022691"/>
    </source>
</evidence>
<organism evidence="17 18">
    <name type="scientific">Parafannyhessea umbonata</name>
    <dbReference type="NCBI Taxonomy" id="604330"/>
    <lineage>
        <taxon>Bacteria</taxon>
        <taxon>Bacillati</taxon>
        <taxon>Actinomycetota</taxon>
        <taxon>Coriobacteriia</taxon>
        <taxon>Coriobacteriales</taxon>
        <taxon>Atopobiaceae</taxon>
        <taxon>Parafannyhessea</taxon>
    </lineage>
</organism>
<dbReference type="NCBIfam" id="TIGR01211">
    <property type="entry name" value="ELP3"/>
    <property type="match status" value="1"/>
</dbReference>
<dbReference type="PANTHER" id="PTHR11135:SF2">
    <property type="entry name" value="ELONGATOR COMPLEX PROTEIN 3"/>
    <property type="match status" value="1"/>
</dbReference>
<evidence type="ECO:0000256" key="10">
    <source>
        <dbReference type="ARBA" id="ARBA00022884"/>
    </source>
</evidence>
<dbReference type="InterPro" id="IPR006638">
    <property type="entry name" value="Elp3/MiaA/NifB-like_rSAM"/>
</dbReference>
<dbReference type="InterPro" id="IPR032432">
    <property type="entry name" value="Radical_SAM_C"/>
</dbReference>
<keyword evidence="6" id="KW-0808">Transferase</keyword>
<evidence type="ECO:0000256" key="8">
    <source>
        <dbReference type="ARBA" id="ARBA00022694"/>
    </source>
</evidence>
<protein>
    <recommendedName>
        <fullName evidence="14">tRNA carboxymethyluridine synthase</fullName>
        <ecNumber evidence="14">2.3.1.311</ecNumber>
    </recommendedName>
</protein>
<evidence type="ECO:0000256" key="9">
    <source>
        <dbReference type="ARBA" id="ARBA00022723"/>
    </source>
</evidence>
<keyword evidence="12" id="KW-0411">Iron-sulfur</keyword>
<reference evidence="17 18" key="1">
    <citation type="submission" date="2016-10" db="EMBL/GenBank/DDBJ databases">
        <authorList>
            <person name="Varghese N."/>
            <person name="Submissions S."/>
        </authorList>
    </citation>
    <scope>NUCLEOTIDE SEQUENCE [LARGE SCALE GENOMIC DNA]</scope>
    <source>
        <strain evidence="17 18">WCP15</strain>
    </source>
</reference>
<proteinExistence type="inferred from homology"/>
<dbReference type="SMART" id="SM00729">
    <property type="entry name" value="Elp3"/>
    <property type="match status" value="1"/>
</dbReference>